<dbReference type="Proteomes" id="UP001420932">
    <property type="component" value="Unassembled WGS sequence"/>
</dbReference>
<evidence type="ECO:0000313" key="3">
    <source>
        <dbReference type="Proteomes" id="UP001420932"/>
    </source>
</evidence>
<reference evidence="2 3" key="1">
    <citation type="submission" date="2024-01" db="EMBL/GenBank/DDBJ databases">
        <title>Genome assemblies of Stephania.</title>
        <authorList>
            <person name="Yang L."/>
        </authorList>
    </citation>
    <scope>NUCLEOTIDE SEQUENCE [LARGE SCALE GENOMIC DNA]</scope>
    <source>
        <strain evidence="2">YNDBR</strain>
        <tissue evidence="2">Leaf</tissue>
    </source>
</reference>
<evidence type="ECO:0000313" key="2">
    <source>
        <dbReference type="EMBL" id="KAK9081166.1"/>
    </source>
</evidence>
<dbReference type="EMBL" id="JBBNAF010000056">
    <property type="protein sequence ID" value="KAK9081166.1"/>
    <property type="molecule type" value="Genomic_DNA"/>
</dbReference>
<sequence>MSSSKVRSNVDYMQNWRDGKNFWRCKRFEQQQGNNAKSCDNVSMPQGDIANQAPPVQQIDHGDGLDDDQVDNLGLSEDDLRCLLEHSNALQQYDDDDEDGIPEMLWLDEAQLACDEEGNLLNPRPTKRFRL</sequence>
<comment type="caution">
    <text evidence="2">The sequence shown here is derived from an EMBL/GenBank/DDBJ whole genome shotgun (WGS) entry which is preliminary data.</text>
</comment>
<gene>
    <name evidence="2" type="ORF">Syun_030529</name>
</gene>
<dbReference type="AlphaFoldDB" id="A0AAP0HDX4"/>
<keyword evidence="3" id="KW-1185">Reference proteome</keyword>
<proteinExistence type="predicted"/>
<feature type="compositionally biased region" description="Polar residues" evidence="1">
    <location>
        <begin position="32"/>
        <end position="44"/>
    </location>
</feature>
<organism evidence="2 3">
    <name type="scientific">Stephania yunnanensis</name>
    <dbReference type="NCBI Taxonomy" id="152371"/>
    <lineage>
        <taxon>Eukaryota</taxon>
        <taxon>Viridiplantae</taxon>
        <taxon>Streptophyta</taxon>
        <taxon>Embryophyta</taxon>
        <taxon>Tracheophyta</taxon>
        <taxon>Spermatophyta</taxon>
        <taxon>Magnoliopsida</taxon>
        <taxon>Ranunculales</taxon>
        <taxon>Menispermaceae</taxon>
        <taxon>Menispermoideae</taxon>
        <taxon>Cissampelideae</taxon>
        <taxon>Stephania</taxon>
    </lineage>
</organism>
<name>A0AAP0HDX4_9MAGN</name>
<feature type="region of interest" description="Disordered" evidence="1">
    <location>
        <begin position="32"/>
        <end position="68"/>
    </location>
</feature>
<evidence type="ECO:0000256" key="1">
    <source>
        <dbReference type="SAM" id="MobiDB-lite"/>
    </source>
</evidence>
<protein>
    <submittedName>
        <fullName evidence="2">Uncharacterized protein</fullName>
    </submittedName>
</protein>
<accession>A0AAP0HDX4</accession>